<reference evidence="8" key="1">
    <citation type="submission" date="2019-04" db="EMBL/GenBank/DDBJ databases">
        <title>Sequencing of skin fungus with MAO and IRED activity.</title>
        <authorList>
            <person name="Marsaioli A.J."/>
            <person name="Bonatto J.M.C."/>
            <person name="Reis Junior O."/>
        </authorList>
    </citation>
    <scope>NUCLEOTIDE SEQUENCE</scope>
    <source>
        <strain evidence="8">28M1</strain>
    </source>
</reference>
<dbReference type="InterPro" id="IPR002938">
    <property type="entry name" value="FAD-bd"/>
</dbReference>
<dbReference type="SUPFAM" id="SSF54373">
    <property type="entry name" value="FAD-linked reductases, C-terminal domain"/>
    <property type="match status" value="1"/>
</dbReference>
<evidence type="ECO:0000256" key="2">
    <source>
        <dbReference type="ARBA" id="ARBA00022630"/>
    </source>
</evidence>
<dbReference type="Gene3D" id="3.50.50.60">
    <property type="entry name" value="FAD/NAD(P)-binding domain"/>
    <property type="match status" value="1"/>
</dbReference>
<dbReference type="OrthoDB" id="16820at2759"/>
<feature type="domain" description="FAD-binding" evidence="7">
    <location>
        <begin position="18"/>
        <end position="339"/>
    </location>
</feature>
<accession>A0A9P4WMT3</accession>
<organism evidence="8 9">
    <name type="scientific">Didymella heteroderae</name>
    <dbReference type="NCBI Taxonomy" id="1769908"/>
    <lineage>
        <taxon>Eukaryota</taxon>
        <taxon>Fungi</taxon>
        <taxon>Dikarya</taxon>
        <taxon>Ascomycota</taxon>
        <taxon>Pezizomycotina</taxon>
        <taxon>Dothideomycetes</taxon>
        <taxon>Pleosporomycetidae</taxon>
        <taxon>Pleosporales</taxon>
        <taxon>Pleosporineae</taxon>
        <taxon>Didymellaceae</taxon>
        <taxon>Didymella</taxon>
    </lineage>
</organism>
<proteinExistence type="inferred from homology"/>
<dbReference type="InterPro" id="IPR050493">
    <property type="entry name" value="FAD-dep_Monooxygenase_BioMet"/>
</dbReference>
<protein>
    <recommendedName>
        <fullName evidence="7">FAD-binding domain-containing protein</fullName>
    </recommendedName>
</protein>
<evidence type="ECO:0000256" key="4">
    <source>
        <dbReference type="ARBA" id="ARBA00023002"/>
    </source>
</evidence>
<evidence type="ECO:0000256" key="5">
    <source>
        <dbReference type="ARBA" id="ARBA00023033"/>
    </source>
</evidence>
<evidence type="ECO:0000259" key="7">
    <source>
        <dbReference type="Pfam" id="PF01494"/>
    </source>
</evidence>
<feature type="transmembrane region" description="Helical" evidence="6">
    <location>
        <begin position="14"/>
        <end position="33"/>
    </location>
</feature>
<keyword evidence="4" id="KW-0560">Oxidoreductase</keyword>
<dbReference type="GO" id="GO:0004497">
    <property type="term" value="F:monooxygenase activity"/>
    <property type="evidence" value="ECO:0007669"/>
    <property type="project" value="UniProtKB-KW"/>
</dbReference>
<evidence type="ECO:0000256" key="3">
    <source>
        <dbReference type="ARBA" id="ARBA00022827"/>
    </source>
</evidence>
<dbReference type="PRINTS" id="PR00420">
    <property type="entry name" value="RNGMNOXGNASE"/>
</dbReference>
<keyword evidence="3" id="KW-0274">FAD</keyword>
<dbReference type="EMBL" id="SWKV01000051">
    <property type="protein sequence ID" value="KAF3036340.1"/>
    <property type="molecule type" value="Genomic_DNA"/>
</dbReference>
<dbReference type="GO" id="GO:0071949">
    <property type="term" value="F:FAD binding"/>
    <property type="evidence" value="ECO:0007669"/>
    <property type="project" value="InterPro"/>
</dbReference>
<dbReference type="Pfam" id="PF01494">
    <property type="entry name" value="FAD_binding_3"/>
    <property type="match status" value="1"/>
</dbReference>
<evidence type="ECO:0000313" key="8">
    <source>
        <dbReference type="EMBL" id="KAF3036340.1"/>
    </source>
</evidence>
<keyword evidence="6" id="KW-0472">Membrane</keyword>
<keyword evidence="2" id="KW-0285">Flavoprotein</keyword>
<dbReference type="AlphaFoldDB" id="A0A9P4WMT3"/>
<keyword evidence="6" id="KW-0812">Transmembrane</keyword>
<keyword evidence="6" id="KW-1133">Transmembrane helix</keyword>
<name>A0A9P4WMT3_9PLEO</name>
<evidence type="ECO:0000256" key="1">
    <source>
        <dbReference type="ARBA" id="ARBA00007992"/>
    </source>
</evidence>
<keyword evidence="5" id="KW-0503">Monooxygenase</keyword>
<comment type="similarity">
    <text evidence="1">Belongs to the paxM FAD-dependent monooxygenase family.</text>
</comment>
<dbReference type="PANTHER" id="PTHR13789:SF236">
    <property type="entry name" value="MONOOXYGENASE, PUTATIVE (AFU_ORTHOLOGUE AFUA_6G12060)-RELATED"/>
    <property type="match status" value="1"/>
</dbReference>
<dbReference type="SUPFAM" id="SSF51905">
    <property type="entry name" value="FAD/NAD(P)-binding domain"/>
    <property type="match status" value="1"/>
</dbReference>
<evidence type="ECO:0000313" key="9">
    <source>
        <dbReference type="Proteomes" id="UP000758155"/>
    </source>
</evidence>
<sequence>MPGLQYNQMEREPATGISVLVVGAGIGGLTFAIEAYRKGHDVRVIERSPEGQYSGEIIMITTPALHTPKKWPGFMQRAREAAYSPVFELRKFDGTPIETHSPGDAKNPSLSIYRRKLHNLLYTYAEELGIPVTFETRVMEYFETADVGGVTLENGSKLTADVVVAADGVGSKSRAVVDGNRDAPISSGFIMYRISFPVAPALENPIIAKEFAEHQDRGFIYIGPGAHVPISKSGDDICWLLTCKDENSTATESWSKKTTTEKALRVVSGWDPLVTEIIKATPNHQVLDWKLMWRDPQPQWASSGGRIVQLGDAAHPFLPTSFSGGTMAMEDAYSLAACLSIGGKRDVSLATKVHNKLRYPLLPLAFGPEPWVENETDIFSFERVSCAQKMGFKNREIFHNTDWSDPDANTKVMRKMVGDWLTYHDPELYACKNYHKCAEHLTQGKSFENTNKPPGYRYKPWTVRELLEASERGEVCEDEGDWS</sequence>
<comment type="caution">
    <text evidence="8">The sequence shown here is derived from an EMBL/GenBank/DDBJ whole genome shotgun (WGS) entry which is preliminary data.</text>
</comment>
<dbReference type="InterPro" id="IPR036188">
    <property type="entry name" value="FAD/NAD-bd_sf"/>
</dbReference>
<keyword evidence="9" id="KW-1185">Reference proteome</keyword>
<dbReference type="Proteomes" id="UP000758155">
    <property type="component" value="Unassembled WGS sequence"/>
</dbReference>
<gene>
    <name evidence="8" type="ORF">E8E12_007215</name>
</gene>
<evidence type="ECO:0000256" key="6">
    <source>
        <dbReference type="SAM" id="Phobius"/>
    </source>
</evidence>
<dbReference type="PANTHER" id="PTHR13789">
    <property type="entry name" value="MONOOXYGENASE"/>
    <property type="match status" value="1"/>
</dbReference>